<gene>
    <name evidence="1" type="ORF">GN958_ATG16403</name>
</gene>
<proteinExistence type="predicted"/>
<sequence>MTDLQDVKVNGEDLLPDSGRNWSPDVLLELLGIWGVLLLRCTIKATILRGSTASVKTEYVVVIAFNSALRLIMNVLDLYAVVSYLVNRKYVYTGWKVGKPQHICSDFNMRALYRLPLDYTDHHACREGCVRKCLPLIPATDSHELKVINLAVVMVAEREYETRLLSF</sequence>
<comment type="caution">
    <text evidence="1">The sequence shown here is derived from an EMBL/GenBank/DDBJ whole genome shotgun (WGS) entry which is preliminary data.</text>
</comment>
<organism evidence="1 2">
    <name type="scientific">Phytophthora infestans</name>
    <name type="common">Potato late blight agent</name>
    <name type="synonym">Botrytis infestans</name>
    <dbReference type="NCBI Taxonomy" id="4787"/>
    <lineage>
        <taxon>Eukaryota</taxon>
        <taxon>Sar</taxon>
        <taxon>Stramenopiles</taxon>
        <taxon>Oomycota</taxon>
        <taxon>Peronosporomycetes</taxon>
        <taxon>Peronosporales</taxon>
        <taxon>Peronosporaceae</taxon>
        <taxon>Phytophthora</taxon>
    </lineage>
</organism>
<dbReference type="AlphaFoldDB" id="A0A8S9U5E7"/>
<dbReference type="EMBL" id="JAACNO010002292">
    <property type="protein sequence ID" value="KAF4134409.1"/>
    <property type="molecule type" value="Genomic_DNA"/>
</dbReference>
<accession>A0A8S9U5E7</accession>
<name>A0A8S9U5E7_PHYIN</name>
<reference evidence="1" key="1">
    <citation type="submission" date="2020-03" db="EMBL/GenBank/DDBJ databases">
        <title>Hybrid Assembly of Korean Phytophthora infestans isolates.</title>
        <authorList>
            <person name="Prokchorchik M."/>
            <person name="Lee Y."/>
            <person name="Seo J."/>
            <person name="Cho J.-H."/>
            <person name="Park Y.-E."/>
            <person name="Jang D.-C."/>
            <person name="Im J.-S."/>
            <person name="Choi J.-G."/>
            <person name="Park H.-J."/>
            <person name="Lee G.-B."/>
            <person name="Lee Y.-G."/>
            <person name="Hong S.-Y."/>
            <person name="Cho K."/>
            <person name="Sohn K.H."/>
        </authorList>
    </citation>
    <scope>NUCLEOTIDE SEQUENCE</scope>
    <source>
        <strain evidence="1">KR_2_A2</strain>
    </source>
</reference>
<dbReference type="Proteomes" id="UP000704712">
    <property type="component" value="Unassembled WGS sequence"/>
</dbReference>
<protein>
    <submittedName>
        <fullName evidence="1">Uncharacterized protein</fullName>
    </submittedName>
</protein>
<evidence type="ECO:0000313" key="1">
    <source>
        <dbReference type="EMBL" id="KAF4134409.1"/>
    </source>
</evidence>
<evidence type="ECO:0000313" key="2">
    <source>
        <dbReference type="Proteomes" id="UP000704712"/>
    </source>
</evidence>